<keyword evidence="7" id="KW-1185">Reference proteome</keyword>
<dbReference type="InterPro" id="IPR020103">
    <property type="entry name" value="PsdUridine_synth_cat_dom_sf"/>
</dbReference>
<dbReference type="InterPro" id="IPR020095">
    <property type="entry name" value="PsdUridine_synth_TruA_C"/>
</dbReference>
<dbReference type="Proteomes" id="UP000594454">
    <property type="component" value="Chromosome 2"/>
</dbReference>
<dbReference type="InParanoid" id="A0A7R8UHA5"/>
<dbReference type="FunCoup" id="A0A7R8UHA5">
    <property type="interactions" value="571"/>
</dbReference>
<name>A0A7R8UHA5_HERIL</name>
<sequence length="322" mass="37058">MNRYLLNISYIGTAFRGMQKTINKAEGIITDVRTVQGLLEIGLRKLNPVNEVEVVLSSRTDAGVHALQTSVHVDLENSHGVVYPTHSITSLLNRHFSREALQIRVINTIHVPNTFHSRYHAKGRTYLYRLAVAKQDLFSKGLDRTEGYVSFIPIEEFERCFFLQRSDFDVEAFKDAAQLFVGLHDFRTFMNENKRNLRQKRPRFTLRTIDSLTVEQGRSCSSGISARRAEKFYNYYDITISGRSFLHNQVRRMVGCLIGVATGKITKKDVYEMVTIPSKHMWNSKLSVAPPFGLYLCKVHYDEKDFQFPSEEEEKEDISSSN</sequence>
<organism evidence="6 7">
    <name type="scientific">Hermetia illucens</name>
    <name type="common">Black soldier fly</name>
    <dbReference type="NCBI Taxonomy" id="343691"/>
    <lineage>
        <taxon>Eukaryota</taxon>
        <taxon>Metazoa</taxon>
        <taxon>Ecdysozoa</taxon>
        <taxon>Arthropoda</taxon>
        <taxon>Hexapoda</taxon>
        <taxon>Insecta</taxon>
        <taxon>Pterygota</taxon>
        <taxon>Neoptera</taxon>
        <taxon>Endopterygota</taxon>
        <taxon>Diptera</taxon>
        <taxon>Brachycera</taxon>
        <taxon>Stratiomyomorpha</taxon>
        <taxon>Stratiomyidae</taxon>
        <taxon>Hermetiinae</taxon>
        <taxon>Hermetia</taxon>
    </lineage>
</organism>
<keyword evidence="2 4" id="KW-0819">tRNA processing</keyword>
<dbReference type="GO" id="GO:0031119">
    <property type="term" value="P:tRNA pseudouridine synthesis"/>
    <property type="evidence" value="ECO:0007669"/>
    <property type="project" value="TreeGrafter"/>
</dbReference>
<protein>
    <recommendedName>
        <fullName evidence="4">tRNA pseudouridine synthase</fullName>
        <ecNumber evidence="4">5.4.99.12</ecNumber>
    </recommendedName>
</protein>
<dbReference type="PANTHER" id="PTHR11142">
    <property type="entry name" value="PSEUDOURIDYLATE SYNTHASE"/>
    <property type="match status" value="1"/>
</dbReference>
<dbReference type="Gene3D" id="3.30.70.580">
    <property type="entry name" value="Pseudouridine synthase I, catalytic domain, N-terminal subdomain"/>
    <property type="match status" value="1"/>
</dbReference>
<gene>
    <name evidence="6" type="ORF">HERILL_LOCUS3760</name>
</gene>
<accession>A0A7R8UHA5</accession>
<dbReference type="EMBL" id="LR899010">
    <property type="protein sequence ID" value="CAD7080614.1"/>
    <property type="molecule type" value="Genomic_DNA"/>
</dbReference>
<dbReference type="Pfam" id="PF01416">
    <property type="entry name" value="PseudoU_synth_1"/>
    <property type="match status" value="1"/>
</dbReference>
<dbReference type="OrthoDB" id="271910at2759"/>
<dbReference type="HAMAP" id="MF_00171">
    <property type="entry name" value="TruA"/>
    <property type="match status" value="1"/>
</dbReference>
<feature type="domain" description="Pseudouridine synthase I TruA alpha/beta" evidence="5">
    <location>
        <begin position="176"/>
        <end position="302"/>
    </location>
</feature>
<dbReference type="OMA" id="ADAFCHN"/>
<evidence type="ECO:0000256" key="1">
    <source>
        <dbReference type="ARBA" id="ARBA00009375"/>
    </source>
</evidence>
<comment type="catalytic activity">
    <reaction evidence="4">
        <text>uridine(38/39/40) in tRNA = pseudouridine(38/39/40) in tRNA</text>
        <dbReference type="Rhea" id="RHEA:22376"/>
        <dbReference type="Rhea" id="RHEA-COMP:10085"/>
        <dbReference type="Rhea" id="RHEA-COMP:10087"/>
        <dbReference type="ChEBI" id="CHEBI:65314"/>
        <dbReference type="ChEBI" id="CHEBI:65315"/>
        <dbReference type="EC" id="5.4.99.12"/>
    </reaction>
</comment>
<dbReference type="SUPFAM" id="SSF55120">
    <property type="entry name" value="Pseudouridine synthase"/>
    <property type="match status" value="1"/>
</dbReference>
<dbReference type="InterPro" id="IPR020097">
    <property type="entry name" value="PsdUridine_synth_TruA_a/b_dom"/>
</dbReference>
<evidence type="ECO:0000256" key="3">
    <source>
        <dbReference type="ARBA" id="ARBA00023235"/>
    </source>
</evidence>
<dbReference type="PANTHER" id="PTHR11142:SF0">
    <property type="entry name" value="TRNA PSEUDOURIDINE SYNTHASE-LIKE 1"/>
    <property type="match status" value="1"/>
</dbReference>
<dbReference type="InterPro" id="IPR001406">
    <property type="entry name" value="PsdUridine_synth_TruA"/>
</dbReference>
<dbReference type="GO" id="GO:0003723">
    <property type="term" value="F:RNA binding"/>
    <property type="evidence" value="ECO:0007669"/>
    <property type="project" value="InterPro"/>
</dbReference>
<evidence type="ECO:0000256" key="4">
    <source>
        <dbReference type="RuleBase" id="RU003792"/>
    </source>
</evidence>
<dbReference type="EC" id="5.4.99.12" evidence="4"/>
<evidence type="ECO:0000313" key="7">
    <source>
        <dbReference type="Proteomes" id="UP000594454"/>
    </source>
</evidence>
<dbReference type="InterPro" id="IPR020094">
    <property type="entry name" value="TruA/RsuA/RluB/E/F_N"/>
</dbReference>
<dbReference type="Gene3D" id="3.30.70.660">
    <property type="entry name" value="Pseudouridine synthase I, catalytic domain, C-terminal subdomain"/>
    <property type="match status" value="1"/>
</dbReference>
<dbReference type="AlphaFoldDB" id="A0A7R8UHA5"/>
<evidence type="ECO:0000256" key="2">
    <source>
        <dbReference type="ARBA" id="ARBA00022694"/>
    </source>
</evidence>
<evidence type="ECO:0000313" key="6">
    <source>
        <dbReference type="EMBL" id="CAD7080614.1"/>
    </source>
</evidence>
<keyword evidence="3 4" id="KW-0413">Isomerase</keyword>
<proteinExistence type="inferred from homology"/>
<evidence type="ECO:0000259" key="5">
    <source>
        <dbReference type="Pfam" id="PF01416"/>
    </source>
</evidence>
<comment type="similarity">
    <text evidence="1 4">Belongs to the tRNA pseudouridine synthase TruA family.</text>
</comment>
<reference evidence="6 7" key="1">
    <citation type="submission" date="2020-11" db="EMBL/GenBank/DDBJ databases">
        <authorList>
            <person name="Wallbank WR R."/>
            <person name="Pardo Diaz C."/>
            <person name="Kozak K."/>
            <person name="Martin S."/>
            <person name="Jiggins C."/>
            <person name="Moest M."/>
            <person name="Warren A I."/>
            <person name="Generalovic N T."/>
            <person name="Byers J.R.P. K."/>
            <person name="Montejo-Kovacevich G."/>
            <person name="Yen C E."/>
        </authorList>
    </citation>
    <scope>NUCLEOTIDE SEQUENCE [LARGE SCALE GENOMIC DNA]</scope>
</reference>
<dbReference type="GO" id="GO:0160147">
    <property type="term" value="F:tRNA pseudouridine(38-40) synthase activity"/>
    <property type="evidence" value="ECO:0007669"/>
    <property type="project" value="UniProtKB-EC"/>
</dbReference>